<gene>
    <name evidence="1" type="ORF">Prudu_807S000100</name>
</gene>
<protein>
    <submittedName>
        <fullName evidence="1">Leucine-rich repeat protein kinase family protein</fullName>
    </submittedName>
</protein>
<sequence>MMNLLKNSQLSI</sequence>
<dbReference type="EMBL" id="AP021144">
    <property type="protein sequence ID" value="BBN69195.1"/>
    <property type="molecule type" value="Genomic_DNA"/>
</dbReference>
<evidence type="ECO:0000313" key="1">
    <source>
        <dbReference type="EMBL" id="BBN69195.1"/>
    </source>
</evidence>
<reference evidence="1" key="1">
    <citation type="journal article" date="2019" name="Science">
        <title>Mutation of a bHLH transcription factor allowed almond domestication.</title>
        <authorList>
            <person name="Sanchez-Perez R."/>
            <person name="Pavan S."/>
            <person name="Mazzeo R."/>
            <person name="Moldovan C."/>
            <person name="Aiese Cigliano R."/>
            <person name="Del Cueto J."/>
            <person name="Ricciardi F."/>
            <person name="Lotti C."/>
            <person name="Ricciardi L."/>
            <person name="Dicenta F."/>
            <person name="Lopez-Marques R.L."/>
            <person name="Lindberg Moller B."/>
        </authorList>
    </citation>
    <scope>NUCLEOTIDE SEQUENCE</scope>
</reference>
<organism evidence="1">
    <name type="scientific">Prunus dulcis</name>
    <name type="common">Almond</name>
    <name type="synonym">Amygdalus dulcis</name>
    <dbReference type="NCBI Taxonomy" id="3755"/>
    <lineage>
        <taxon>Eukaryota</taxon>
        <taxon>Viridiplantae</taxon>
        <taxon>Streptophyta</taxon>
        <taxon>Embryophyta</taxon>
        <taxon>Tracheophyta</taxon>
        <taxon>Spermatophyta</taxon>
        <taxon>Magnoliopsida</taxon>
        <taxon>eudicotyledons</taxon>
        <taxon>Gunneridae</taxon>
        <taxon>Pentapetalae</taxon>
        <taxon>rosids</taxon>
        <taxon>fabids</taxon>
        <taxon>Rosales</taxon>
        <taxon>Rosaceae</taxon>
        <taxon>Amygdaloideae</taxon>
        <taxon>Amygdaleae</taxon>
        <taxon>Prunus</taxon>
    </lineage>
</organism>
<name>A0A5H2XSY7_PRUDU</name>
<accession>A0A5H2XSY7</accession>
<keyword evidence="1" id="KW-0418">Kinase</keyword>
<keyword evidence="1" id="KW-0808">Transferase</keyword>
<dbReference type="GO" id="GO:0016301">
    <property type="term" value="F:kinase activity"/>
    <property type="evidence" value="ECO:0007669"/>
    <property type="project" value="UniProtKB-KW"/>
</dbReference>
<proteinExistence type="predicted"/>